<protein>
    <submittedName>
        <fullName evidence="2">Uncharacterized protein</fullName>
    </submittedName>
</protein>
<sequence>MLNPNSTIFEDIQKTGQRSHVGLAASSSQNAKKTIFVSARKFSPDTPLSSSLKSVSSNAQFASIVLLYCSRHMTGDRSILTNIKLMHCGSVTFGNGIEGKESDGKFVGKNDEGVSLGCFIDNRAYCVYNIRTQNLMKSGNVVIDDAKDCYKLSIEVEIYRFIDDPTEIHKGVAVSDDIDATSVPSVPTEHKFTETGLQETGNTDAAVDHYTPIIEVPSTTNTHRPVRDDTKLQNLREALRLMQDWANGFIKLKEAIRCMDTVGQKKNQPRATSGGISVQNPQYPSSSNSNGKRSNKNNSAFSLLTDDIETIYARTQSMVSYKKPSPRKKDVIIGGSHLVGDSGKAREKYARALQYEKNEAIFAVEERKPKIPRVGSPP</sequence>
<reference evidence="2" key="1">
    <citation type="submission" date="2018-11" db="EMBL/GenBank/DDBJ databases">
        <authorList>
            <person name="Grassa J C."/>
        </authorList>
    </citation>
    <scope>NUCLEOTIDE SEQUENCE [LARGE SCALE GENOMIC DNA]</scope>
</reference>
<evidence type="ECO:0000256" key="1">
    <source>
        <dbReference type="SAM" id="MobiDB-lite"/>
    </source>
</evidence>
<evidence type="ECO:0000313" key="3">
    <source>
        <dbReference type="Proteomes" id="UP000596661"/>
    </source>
</evidence>
<proteinExistence type="predicted"/>
<reference evidence="2" key="2">
    <citation type="submission" date="2021-03" db="UniProtKB">
        <authorList>
            <consortium name="EnsemblPlants"/>
        </authorList>
    </citation>
    <scope>IDENTIFICATION</scope>
</reference>
<organism evidence="2 3">
    <name type="scientific">Cannabis sativa</name>
    <name type="common">Hemp</name>
    <name type="synonym">Marijuana</name>
    <dbReference type="NCBI Taxonomy" id="3483"/>
    <lineage>
        <taxon>Eukaryota</taxon>
        <taxon>Viridiplantae</taxon>
        <taxon>Streptophyta</taxon>
        <taxon>Embryophyta</taxon>
        <taxon>Tracheophyta</taxon>
        <taxon>Spermatophyta</taxon>
        <taxon>Magnoliopsida</taxon>
        <taxon>eudicotyledons</taxon>
        <taxon>Gunneridae</taxon>
        <taxon>Pentapetalae</taxon>
        <taxon>rosids</taxon>
        <taxon>fabids</taxon>
        <taxon>Rosales</taxon>
        <taxon>Cannabaceae</taxon>
        <taxon>Cannabis</taxon>
    </lineage>
</organism>
<name>A0A803PTH0_CANSA</name>
<dbReference type="Gramene" id="evm.model.06.1192">
    <property type="protein sequence ID" value="cds.evm.model.06.1192"/>
    <property type="gene ID" value="evm.TU.06.1192"/>
</dbReference>
<evidence type="ECO:0000313" key="2">
    <source>
        <dbReference type="EnsemblPlants" id="cds.evm.model.06.1192"/>
    </source>
</evidence>
<dbReference type="EMBL" id="UZAU01000598">
    <property type="status" value="NOT_ANNOTATED_CDS"/>
    <property type="molecule type" value="Genomic_DNA"/>
</dbReference>
<dbReference type="AlphaFoldDB" id="A0A803PTH0"/>
<keyword evidence="3" id="KW-1185">Reference proteome</keyword>
<feature type="compositionally biased region" description="Polar residues" evidence="1">
    <location>
        <begin position="264"/>
        <end position="284"/>
    </location>
</feature>
<dbReference type="EnsemblPlants" id="evm.model.06.1192">
    <property type="protein sequence ID" value="cds.evm.model.06.1192"/>
    <property type="gene ID" value="evm.TU.06.1192"/>
</dbReference>
<dbReference type="Proteomes" id="UP000596661">
    <property type="component" value="Chromosome 6"/>
</dbReference>
<feature type="region of interest" description="Disordered" evidence="1">
    <location>
        <begin position="263"/>
        <end position="298"/>
    </location>
</feature>
<feature type="compositionally biased region" description="Low complexity" evidence="1">
    <location>
        <begin position="285"/>
        <end position="298"/>
    </location>
</feature>
<accession>A0A803PTH0</accession>